<accession>A0ACC2LE63</accession>
<protein>
    <submittedName>
        <fullName evidence="1">Uncharacterized protein</fullName>
    </submittedName>
</protein>
<sequence length="212" mass="23539">MKVTTTVSNNFLSWNRQDQNLLSWIRATLSEHILSYVVGLRTSRDVWNAIEYCFASLSRAHTIKLKRQLQNLHKGNLTITYYLLKHKTIVDELCAVGHFVNESDQVTHILDGLPEEYDPVVMNVAAANLGNPLSVAYVHGLLLNMEMRIARRRSSSSSPSEQTTSALFTPKVGNANHFGRGGGHSSSQGHGNGGRGSRSLRKTNNYTGHSYS</sequence>
<comment type="caution">
    <text evidence="1">The sequence shown here is derived from an EMBL/GenBank/DDBJ whole genome shotgun (WGS) entry which is preliminary data.</text>
</comment>
<keyword evidence="2" id="KW-1185">Reference proteome</keyword>
<reference evidence="1 2" key="1">
    <citation type="journal article" date="2022" name="Hortic Res">
        <title>A haplotype resolved chromosomal level avocado genome allows analysis of novel avocado genes.</title>
        <authorList>
            <person name="Nath O."/>
            <person name="Fletcher S.J."/>
            <person name="Hayward A."/>
            <person name="Shaw L.M."/>
            <person name="Masouleh A.K."/>
            <person name="Furtado A."/>
            <person name="Henry R.J."/>
            <person name="Mitter N."/>
        </authorList>
    </citation>
    <scope>NUCLEOTIDE SEQUENCE [LARGE SCALE GENOMIC DNA]</scope>
    <source>
        <strain evidence="2">cv. Hass</strain>
    </source>
</reference>
<dbReference type="Proteomes" id="UP001234297">
    <property type="component" value="Chromosome 7"/>
</dbReference>
<name>A0ACC2LE63_PERAE</name>
<organism evidence="1 2">
    <name type="scientific">Persea americana</name>
    <name type="common">Avocado</name>
    <dbReference type="NCBI Taxonomy" id="3435"/>
    <lineage>
        <taxon>Eukaryota</taxon>
        <taxon>Viridiplantae</taxon>
        <taxon>Streptophyta</taxon>
        <taxon>Embryophyta</taxon>
        <taxon>Tracheophyta</taxon>
        <taxon>Spermatophyta</taxon>
        <taxon>Magnoliopsida</taxon>
        <taxon>Magnoliidae</taxon>
        <taxon>Laurales</taxon>
        <taxon>Lauraceae</taxon>
        <taxon>Persea</taxon>
    </lineage>
</organism>
<evidence type="ECO:0000313" key="2">
    <source>
        <dbReference type="Proteomes" id="UP001234297"/>
    </source>
</evidence>
<proteinExistence type="predicted"/>
<gene>
    <name evidence="1" type="ORF">MRB53_025120</name>
</gene>
<dbReference type="EMBL" id="CM056815">
    <property type="protein sequence ID" value="KAJ8631797.1"/>
    <property type="molecule type" value="Genomic_DNA"/>
</dbReference>
<evidence type="ECO:0000313" key="1">
    <source>
        <dbReference type="EMBL" id="KAJ8631797.1"/>
    </source>
</evidence>